<evidence type="ECO:0000313" key="4">
    <source>
        <dbReference type="Proteomes" id="UP001279734"/>
    </source>
</evidence>
<feature type="region of interest" description="Disordered" evidence="1">
    <location>
        <begin position="477"/>
        <end position="501"/>
    </location>
</feature>
<dbReference type="InterPro" id="IPR036236">
    <property type="entry name" value="Znf_C2H2_sf"/>
</dbReference>
<comment type="caution">
    <text evidence="3">The sequence shown here is derived from an EMBL/GenBank/DDBJ whole genome shotgun (WGS) entry which is preliminary data.</text>
</comment>
<dbReference type="Pfam" id="PF12874">
    <property type="entry name" value="zf-met"/>
    <property type="match status" value="2"/>
</dbReference>
<accession>A0AAD3T4M8</accession>
<dbReference type="InterPro" id="IPR013087">
    <property type="entry name" value="Znf_C2H2_type"/>
</dbReference>
<feature type="domain" description="U1-type" evidence="2">
    <location>
        <begin position="310"/>
        <end position="344"/>
    </location>
</feature>
<dbReference type="PANTHER" id="PTHR47487">
    <property type="entry name" value="OS06G0651300 PROTEIN-RELATED"/>
    <property type="match status" value="1"/>
</dbReference>
<dbReference type="Gene3D" id="3.30.160.60">
    <property type="entry name" value="Classic Zinc Finger"/>
    <property type="match status" value="2"/>
</dbReference>
<feature type="compositionally biased region" description="Basic and acidic residues" evidence="1">
    <location>
        <begin position="532"/>
        <end position="545"/>
    </location>
</feature>
<feature type="region of interest" description="Disordered" evidence="1">
    <location>
        <begin position="230"/>
        <end position="296"/>
    </location>
</feature>
<dbReference type="EMBL" id="BSYO01000024">
    <property type="protein sequence ID" value="GMH22384.1"/>
    <property type="molecule type" value="Genomic_DNA"/>
</dbReference>
<feature type="compositionally biased region" description="Polar residues" evidence="1">
    <location>
        <begin position="245"/>
        <end position="261"/>
    </location>
</feature>
<feature type="region of interest" description="Disordered" evidence="1">
    <location>
        <begin position="90"/>
        <end position="168"/>
    </location>
</feature>
<organism evidence="3 4">
    <name type="scientific">Nepenthes gracilis</name>
    <name type="common">Slender pitcher plant</name>
    <dbReference type="NCBI Taxonomy" id="150966"/>
    <lineage>
        <taxon>Eukaryota</taxon>
        <taxon>Viridiplantae</taxon>
        <taxon>Streptophyta</taxon>
        <taxon>Embryophyta</taxon>
        <taxon>Tracheophyta</taxon>
        <taxon>Spermatophyta</taxon>
        <taxon>Magnoliopsida</taxon>
        <taxon>eudicotyledons</taxon>
        <taxon>Gunneridae</taxon>
        <taxon>Pentapetalae</taxon>
        <taxon>Caryophyllales</taxon>
        <taxon>Nepenthaceae</taxon>
        <taxon>Nepenthes</taxon>
    </lineage>
</organism>
<dbReference type="AlphaFoldDB" id="A0AAD3T4M8"/>
<gene>
    <name evidence="3" type="ORF">Nepgr_024227</name>
</gene>
<sequence length="559" mass="60099">MEAQQQPHYQYPQQKEAAVSQSYDPYYAYNHYNQIPQNDTSYYYADHSNSYQYHSQTDPNLVHPSVVPIPLGTDQIHVQNQQYPYYPHGVINPPPQSQHGYMPSGQPTFSGGGSRGGRSLRGTGRGRGSFRGRGRGGDRGRPGPPRGASSLAPTQPAGPPSVQGHAAPVVPPPRMAWCELCRVECTTPEILEQHKNGKKHKKNMKVHEELQNLNKVLVSMQNPQILVSGSNPEVSQPENLVGPENTATATPSAATVENNPETIPGKDTVDKPENNRGSFMWGRMRGGRGGKWMRTHDGARRPVRLPKPRVVPLVCELCNVKCDTQAVFDSHVAGKKHLSKAKRFEGHRAVFGGGVQALYPPIPNSESTFPVPQVDQGLQDPKACRDALSQLLNQHGIQDPQTLVAQLIPVLLAQAQGTGTVCGPSGEPLWTLSGVSAPGPVAEPVMGAQDQQNAHGEGTESATGAEILNDAAATVDNKNDQQAVTGNPVTQISGGFNETTGDETLDSADGLPEIEHARPVNVLLVTATGKLSDAEHNDDAKKQEGIAEDAEAENTAPTE</sequence>
<feature type="region of interest" description="Disordered" evidence="1">
    <location>
        <begin position="530"/>
        <end position="559"/>
    </location>
</feature>
<evidence type="ECO:0000256" key="1">
    <source>
        <dbReference type="SAM" id="MobiDB-lite"/>
    </source>
</evidence>
<dbReference type="GO" id="GO:0008270">
    <property type="term" value="F:zinc ion binding"/>
    <property type="evidence" value="ECO:0007669"/>
    <property type="project" value="InterPro"/>
</dbReference>
<keyword evidence="4" id="KW-1185">Reference proteome</keyword>
<reference evidence="3" key="1">
    <citation type="submission" date="2023-05" db="EMBL/GenBank/DDBJ databases">
        <title>Nepenthes gracilis genome sequencing.</title>
        <authorList>
            <person name="Fukushima K."/>
        </authorList>
    </citation>
    <scope>NUCLEOTIDE SEQUENCE</scope>
    <source>
        <strain evidence="3">SING2019-196</strain>
    </source>
</reference>
<dbReference type="SMART" id="SM00451">
    <property type="entry name" value="ZnF_U1"/>
    <property type="match status" value="2"/>
</dbReference>
<dbReference type="InterPro" id="IPR003604">
    <property type="entry name" value="Matrin/U1-like-C_Znf_C2H2"/>
</dbReference>
<evidence type="ECO:0000313" key="3">
    <source>
        <dbReference type="EMBL" id="GMH22384.1"/>
    </source>
</evidence>
<feature type="domain" description="U1-type" evidence="2">
    <location>
        <begin position="173"/>
        <end position="207"/>
    </location>
</feature>
<evidence type="ECO:0000259" key="2">
    <source>
        <dbReference type="SMART" id="SM00451"/>
    </source>
</evidence>
<dbReference type="GO" id="GO:0003676">
    <property type="term" value="F:nucleic acid binding"/>
    <property type="evidence" value="ECO:0007669"/>
    <property type="project" value="InterPro"/>
</dbReference>
<dbReference type="PANTHER" id="PTHR47487:SF3">
    <property type="entry name" value="GLUTENIN, HIGH MOLECULAR WEIGHT SUBUNIT 12-LIKE"/>
    <property type="match status" value="1"/>
</dbReference>
<proteinExistence type="predicted"/>
<name>A0AAD3T4M8_NEPGR</name>
<dbReference type="SUPFAM" id="SSF57667">
    <property type="entry name" value="beta-beta-alpha zinc fingers"/>
    <property type="match status" value="2"/>
</dbReference>
<dbReference type="Proteomes" id="UP001279734">
    <property type="component" value="Unassembled WGS sequence"/>
</dbReference>
<protein>
    <recommendedName>
        <fullName evidence="2">U1-type domain-containing protein</fullName>
    </recommendedName>
</protein>
<feature type="compositionally biased region" description="Polar residues" evidence="1">
    <location>
        <begin position="480"/>
        <end position="499"/>
    </location>
</feature>